<evidence type="ECO:0000256" key="1">
    <source>
        <dbReference type="SAM" id="Phobius"/>
    </source>
</evidence>
<accession>A0AAP0X2N6</accession>
<dbReference type="Proteomes" id="UP001415857">
    <property type="component" value="Unassembled WGS sequence"/>
</dbReference>
<dbReference type="PANTHER" id="PTHR31170">
    <property type="entry name" value="BNAC04G53230D PROTEIN"/>
    <property type="match status" value="1"/>
</dbReference>
<keyword evidence="3" id="KW-1185">Reference proteome</keyword>
<proteinExistence type="predicted"/>
<gene>
    <name evidence="2" type="ORF">L1049_009037</name>
</gene>
<keyword evidence="1" id="KW-0472">Membrane</keyword>
<dbReference type="EMBL" id="JBBPBK010000002">
    <property type="protein sequence ID" value="KAK9290859.1"/>
    <property type="molecule type" value="Genomic_DNA"/>
</dbReference>
<protein>
    <submittedName>
        <fullName evidence="2">Uncharacterized protein</fullName>
    </submittedName>
</protein>
<dbReference type="InterPro" id="IPR004158">
    <property type="entry name" value="DUF247_pln"/>
</dbReference>
<keyword evidence="1" id="KW-1133">Transmembrane helix</keyword>
<dbReference type="AlphaFoldDB" id="A0AAP0X2N6"/>
<reference evidence="2 3" key="1">
    <citation type="journal article" date="2024" name="Plant J.">
        <title>Genome sequences and population genomics reveal climatic adaptation and genomic divergence between two closely related sweetgum species.</title>
        <authorList>
            <person name="Xu W.Q."/>
            <person name="Ren C.Q."/>
            <person name="Zhang X.Y."/>
            <person name="Comes H.P."/>
            <person name="Liu X.H."/>
            <person name="Li Y.G."/>
            <person name="Kettle C.J."/>
            <person name="Jalonen R."/>
            <person name="Gaisberger H."/>
            <person name="Ma Y.Z."/>
            <person name="Qiu Y.X."/>
        </authorList>
    </citation>
    <scope>NUCLEOTIDE SEQUENCE [LARGE SCALE GENOMIC DNA]</scope>
    <source>
        <strain evidence="2">Hangzhou</strain>
    </source>
</reference>
<name>A0AAP0X2N6_LIQFO</name>
<feature type="transmembrane region" description="Helical" evidence="1">
    <location>
        <begin position="420"/>
        <end position="444"/>
    </location>
</feature>
<keyword evidence="1" id="KW-0812">Transmembrane</keyword>
<comment type="caution">
    <text evidence="2">The sequence shown here is derived from an EMBL/GenBank/DDBJ whole genome shotgun (WGS) entry which is preliminary data.</text>
</comment>
<evidence type="ECO:0000313" key="3">
    <source>
        <dbReference type="Proteomes" id="UP001415857"/>
    </source>
</evidence>
<sequence length="453" mass="52545">MMKETNGSENTTIDIGDVERNQQLASSIRGKLRAESRWPTQCCIFRVPTTLRRHNEGAYVPSIVSIGPFHDRGDKNLEEMERVKLWYLDSLLLRSPTAQTSLECFVSAIRKIEPNCRACYAEQLINLSCDQFVEMMVVDGCFIIELFRKYKKKDLRHKADPLFNMSWMRLALAHDMLLLENQLPWEVLEVLWNLTTRHTRDQRDTNFSAQKEDRQHVDPLDIHALRFFSTAMLTVAPEPHKRSTNKHLLDFLRNSLLSSFTDMTLEETSWEPIPCVTELLQAGVRFEVGNKNDLLNIKFNNGVMRIPPIFIQENAESLFRNLIAFEQCDHSCYNKITSYAIILDSLINSSEDVDFLRERGIIRNSLSTEDVAGFFHRLYNGAGVDNFAYAKLCKDLNNYSETPWHRWQAILKRDYFNTPWAILSFSAAILILGFTFIQTLLAVFSYSDPFRRS</sequence>
<organism evidence="2 3">
    <name type="scientific">Liquidambar formosana</name>
    <name type="common">Formosan gum</name>
    <dbReference type="NCBI Taxonomy" id="63359"/>
    <lineage>
        <taxon>Eukaryota</taxon>
        <taxon>Viridiplantae</taxon>
        <taxon>Streptophyta</taxon>
        <taxon>Embryophyta</taxon>
        <taxon>Tracheophyta</taxon>
        <taxon>Spermatophyta</taxon>
        <taxon>Magnoliopsida</taxon>
        <taxon>eudicotyledons</taxon>
        <taxon>Gunneridae</taxon>
        <taxon>Pentapetalae</taxon>
        <taxon>Saxifragales</taxon>
        <taxon>Altingiaceae</taxon>
        <taxon>Liquidambar</taxon>
    </lineage>
</organism>
<evidence type="ECO:0000313" key="2">
    <source>
        <dbReference type="EMBL" id="KAK9290859.1"/>
    </source>
</evidence>
<dbReference type="PANTHER" id="PTHR31170:SF17">
    <property type="match status" value="1"/>
</dbReference>
<dbReference type="Pfam" id="PF03140">
    <property type="entry name" value="DUF247"/>
    <property type="match status" value="1"/>
</dbReference>